<dbReference type="InterPro" id="IPR009061">
    <property type="entry name" value="DNA-bd_dom_put_sf"/>
</dbReference>
<evidence type="ECO:0000259" key="1">
    <source>
        <dbReference type="Pfam" id="PF12728"/>
    </source>
</evidence>
<name>A0A1G1KR22_9BACT</name>
<dbReference type="SUPFAM" id="SSF46955">
    <property type="entry name" value="Putative DNA-binding domain"/>
    <property type="match status" value="1"/>
</dbReference>
<reference evidence="2 3" key="1">
    <citation type="journal article" date="2016" name="Nat. Commun.">
        <title>Thousands of microbial genomes shed light on interconnected biogeochemical processes in an aquifer system.</title>
        <authorList>
            <person name="Anantharaman K."/>
            <person name="Brown C.T."/>
            <person name="Hug L.A."/>
            <person name="Sharon I."/>
            <person name="Castelle C.J."/>
            <person name="Probst A.J."/>
            <person name="Thomas B.C."/>
            <person name="Singh A."/>
            <person name="Wilkins M.J."/>
            <person name="Karaoz U."/>
            <person name="Brodie E.L."/>
            <person name="Williams K.H."/>
            <person name="Hubbard S.S."/>
            <person name="Banfield J.F."/>
        </authorList>
    </citation>
    <scope>NUCLEOTIDE SEQUENCE [LARGE SCALE GENOMIC DNA]</scope>
</reference>
<organism evidence="2 3">
    <name type="scientific">Candidatus Danuiimicrobium aquiferis</name>
    <dbReference type="NCBI Taxonomy" id="1801832"/>
    <lineage>
        <taxon>Bacteria</taxon>
        <taxon>Pseudomonadati</taxon>
        <taxon>Candidatus Omnitrophota</taxon>
        <taxon>Candidatus Danuiimicrobium</taxon>
    </lineage>
</organism>
<gene>
    <name evidence="2" type="ORF">A3G33_04385</name>
</gene>
<proteinExistence type="predicted"/>
<sequence length="68" mass="7943">MKDEILTLKQVAIFLKVSPLTIHRLTKKGILPGVKIGNQWRYWRKNIEVILKNPETLSQAMMKKRKVA</sequence>
<dbReference type="Proteomes" id="UP000178187">
    <property type="component" value="Unassembled WGS sequence"/>
</dbReference>
<dbReference type="Pfam" id="PF12728">
    <property type="entry name" value="HTH_17"/>
    <property type="match status" value="1"/>
</dbReference>
<dbReference type="AlphaFoldDB" id="A0A1G1KR22"/>
<evidence type="ECO:0000313" key="3">
    <source>
        <dbReference type="Proteomes" id="UP000178187"/>
    </source>
</evidence>
<protein>
    <recommendedName>
        <fullName evidence="1">Helix-turn-helix domain-containing protein</fullName>
    </recommendedName>
</protein>
<evidence type="ECO:0000313" key="2">
    <source>
        <dbReference type="EMBL" id="OGW95272.1"/>
    </source>
</evidence>
<accession>A0A1G1KR22</accession>
<dbReference type="EMBL" id="MHFR01000068">
    <property type="protein sequence ID" value="OGW95272.1"/>
    <property type="molecule type" value="Genomic_DNA"/>
</dbReference>
<comment type="caution">
    <text evidence="2">The sequence shown here is derived from an EMBL/GenBank/DDBJ whole genome shotgun (WGS) entry which is preliminary data.</text>
</comment>
<dbReference type="InterPro" id="IPR041657">
    <property type="entry name" value="HTH_17"/>
</dbReference>
<feature type="domain" description="Helix-turn-helix" evidence="1">
    <location>
        <begin position="6"/>
        <end position="48"/>
    </location>
</feature>